<feature type="chain" id="PRO_5046906269" evidence="2">
    <location>
        <begin position="27"/>
        <end position="830"/>
    </location>
</feature>
<keyword evidence="1" id="KW-0378">Hydrolase</keyword>
<evidence type="ECO:0000313" key="4">
    <source>
        <dbReference type="EMBL" id="MEF2155531.1"/>
    </source>
</evidence>
<dbReference type="InterPro" id="IPR029058">
    <property type="entry name" value="AB_hydrolase_fold"/>
</dbReference>
<gene>
    <name evidence="4" type="ORF">V3390_04695</name>
</gene>
<dbReference type="EMBL" id="JAZHBO010000001">
    <property type="protein sequence ID" value="MEF2155531.1"/>
    <property type="molecule type" value="Genomic_DNA"/>
</dbReference>
<protein>
    <submittedName>
        <fullName evidence="4">Prolyl oligopeptidase family serine peptidase</fullName>
    </submittedName>
</protein>
<dbReference type="InterPro" id="IPR011042">
    <property type="entry name" value="6-blade_b-propeller_TolB-like"/>
</dbReference>
<evidence type="ECO:0000256" key="2">
    <source>
        <dbReference type="SAM" id="SignalP"/>
    </source>
</evidence>
<feature type="signal peptide" evidence="2">
    <location>
        <begin position="1"/>
        <end position="26"/>
    </location>
</feature>
<proteinExistence type="predicted"/>
<accession>A0ABU7UYB9</accession>
<dbReference type="RefSeq" id="WP_331703555.1">
    <property type="nucleotide sequence ID" value="NZ_JAZHBO010000001.1"/>
</dbReference>
<name>A0ABU7UYB9_9GAMM</name>
<evidence type="ECO:0000313" key="5">
    <source>
        <dbReference type="Proteomes" id="UP001356170"/>
    </source>
</evidence>
<dbReference type="PANTHER" id="PTHR42776">
    <property type="entry name" value="SERINE PEPTIDASE S9 FAMILY MEMBER"/>
    <property type="match status" value="1"/>
</dbReference>
<dbReference type="Pfam" id="PF00326">
    <property type="entry name" value="Peptidase_S9"/>
    <property type="match status" value="1"/>
</dbReference>
<comment type="caution">
    <text evidence="4">The sequence shown here is derived from an EMBL/GenBank/DDBJ whole genome shotgun (WGS) entry which is preliminary data.</text>
</comment>
<dbReference type="Proteomes" id="UP001356170">
    <property type="component" value="Unassembled WGS sequence"/>
</dbReference>
<keyword evidence="5" id="KW-1185">Reference proteome</keyword>
<dbReference type="SUPFAM" id="SSF82171">
    <property type="entry name" value="DPP6 N-terminal domain-like"/>
    <property type="match status" value="1"/>
</dbReference>
<organism evidence="4 5">
    <name type="scientific">Aquilutibacter rugosus</name>
    <dbReference type="NCBI Taxonomy" id="3115820"/>
    <lineage>
        <taxon>Bacteria</taxon>
        <taxon>Pseudomonadati</taxon>
        <taxon>Pseudomonadota</taxon>
        <taxon>Gammaproteobacteria</taxon>
        <taxon>Lysobacterales</taxon>
        <taxon>Lysobacteraceae</taxon>
        <taxon>Aquilutibacter</taxon>
    </lineage>
</organism>
<evidence type="ECO:0000256" key="1">
    <source>
        <dbReference type="ARBA" id="ARBA00022801"/>
    </source>
</evidence>
<sequence length="830" mass="91104">MHRPFVKTILSLCLASAILAAAPLQAQDATTPAAAVSDAGYREPVAILKDIVDAPRPPSLSLSPRRDWAVVSDTPALPPISVVAQPELKLGGMRIHPRYFSASRFSFNRSFELLNVATGQKVKIDGLPQDLNIAALAWSPDQSRVAFTHVSPAEGSNQLWIVDVATRRARQISGVALNSVADQGFEWLPNSRQLLVTLRVSNEVRMPKAGVPTGPVIQQSEQGAGVRQLRTYQDLLTNEEDASLLEYYLTTQLAVVDADTGAQRKLGSAQMYDAISVSPDGRYILTQVLRRPFSYAVPAGAFPRRIVVMDLQGKTVQQIADLPLVEGLPSGNDAVREGVRSVSWRSDAPATLVWAEATDGGDPARQVEVRDVVKMQAAPFNASAREIARLQSRYAGVLWSGPDLALISEFWWKTREQKQWRIAPDRADVKPAIVYQGSSEDSYKSPGAVVTQANAAGKRVIQLSTDGQSIYRIGAGASPEGDRPFLDRQLLKDLSTTRLFRSQAPRYESPVALLDADARQLLVSRESQQEPANIFVVATGNGEATAKPVRQLTSNKNPLPQLSNISKELIRYRRTDGVELSGNLYLPPGFTPGKDKPLPVLMWAYPAEFKSAAAASQVKGSPYRFNSISYWGPLPFLARGYAVLDNPTFPIVGEGKAEPNDTYIKQLVDDAQAAVEELVRRGVGDRNRMAIGGHSYGAFMTANLLAHSRLFKGGIARSGAYNRTLTPFGFQAEERNYWDAKDVYREMSPFNFAENIKDNLLMIHGIDDNNSGTFPIQSERMFAAVKGLGGNVRLVMLPNESHAYRARESILHMLAEEDAWLDRYVKNAKP</sequence>
<dbReference type="Gene3D" id="3.40.50.1820">
    <property type="entry name" value="alpha/beta hydrolase"/>
    <property type="match status" value="1"/>
</dbReference>
<dbReference type="InterPro" id="IPR001375">
    <property type="entry name" value="Peptidase_S9_cat"/>
</dbReference>
<dbReference type="Gene3D" id="2.120.10.30">
    <property type="entry name" value="TolB, C-terminal domain"/>
    <property type="match status" value="1"/>
</dbReference>
<evidence type="ECO:0000259" key="3">
    <source>
        <dbReference type="Pfam" id="PF00326"/>
    </source>
</evidence>
<dbReference type="SUPFAM" id="SSF53474">
    <property type="entry name" value="alpha/beta-Hydrolases"/>
    <property type="match status" value="1"/>
</dbReference>
<keyword evidence="2" id="KW-0732">Signal</keyword>
<reference evidence="4 5" key="1">
    <citation type="submission" date="2024-01" db="EMBL/GenBank/DDBJ databases">
        <title>Novel species of the genus Luteimonas isolated from rivers.</title>
        <authorList>
            <person name="Lu H."/>
        </authorList>
    </citation>
    <scope>NUCLEOTIDE SEQUENCE [LARGE SCALE GENOMIC DNA]</scope>
    <source>
        <strain evidence="4 5">FXH3W</strain>
    </source>
</reference>
<dbReference type="PANTHER" id="PTHR42776:SF28">
    <property type="entry name" value="GLUTAMYL ENDOPEPTIDASE, CHLOROPLASTIC-RELATED"/>
    <property type="match status" value="1"/>
</dbReference>
<feature type="domain" description="Peptidase S9 prolyl oligopeptidase catalytic" evidence="3">
    <location>
        <begin position="666"/>
        <end position="827"/>
    </location>
</feature>